<dbReference type="EMBL" id="CP029288">
    <property type="protein sequence ID" value="AWR98225.1"/>
    <property type="molecule type" value="Genomic_DNA"/>
</dbReference>
<dbReference type="OrthoDB" id="40628at2157"/>
<protein>
    <submittedName>
        <fullName evidence="1">Uncharacterized protein</fullName>
    </submittedName>
</protein>
<evidence type="ECO:0000313" key="2">
    <source>
        <dbReference type="Proteomes" id="UP000248410"/>
    </source>
</evidence>
<accession>A0A2U9IQC2</accession>
<dbReference type="Proteomes" id="UP000248410">
    <property type="component" value="Chromosome"/>
</dbReference>
<reference evidence="1 2" key="1">
    <citation type="submission" date="2018-05" db="EMBL/GenBank/DDBJ databases">
        <title>Complete Genome Sequences of Extremely Thermoacidophilic, Metal-Mobilizing Type-Strain Members of the Archaeal Family Sulfolobaceae: Acidianus brierleyi DSM-1651T, Acidianus sulfidivorans DSM-18786T, Metallosphaera hakonensis DSM-7519T, and Metallosphaera prunae DSM-10039T.</title>
        <authorList>
            <person name="Counts J.A."/>
            <person name="Kelly R.M."/>
        </authorList>
    </citation>
    <scope>NUCLEOTIDE SEQUENCE [LARGE SCALE GENOMIC DNA]</scope>
    <source>
        <strain evidence="1 2">JP7</strain>
    </source>
</reference>
<organism evidence="1 2">
    <name type="scientific">Acidianus sulfidivorans JP7</name>
    <dbReference type="NCBI Taxonomy" id="619593"/>
    <lineage>
        <taxon>Archaea</taxon>
        <taxon>Thermoproteota</taxon>
        <taxon>Thermoprotei</taxon>
        <taxon>Sulfolobales</taxon>
        <taxon>Sulfolobaceae</taxon>
        <taxon>Acidianus</taxon>
    </lineage>
</organism>
<dbReference type="KEGG" id="asul:DFR86_03990"/>
<dbReference type="AlphaFoldDB" id="A0A2U9IQC2"/>
<dbReference type="GeneID" id="36837101"/>
<gene>
    <name evidence="1" type="ORF">DFR86_03990</name>
</gene>
<dbReference type="RefSeq" id="WP_110381101.1">
    <property type="nucleotide sequence ID" value="NZ_CP029288.2"/>
</dbReference>
<sequence length="72" mass="8458">MSSILDLVHELIAVIDVMKKEVQKPFKDELLSIIYQINPTPTEYDLDKLLKDYNAKDLLELINKIKRNMVKK</sequence>
<evidence type="ECO:0000313" key="1">
    <source>
        <dbReference type="EMBL" id="AWR98225.1"/>
    </source>
</evidence>
<proteinExistence type="predicted"/>
<name>A0A2U9IQC2_9CREN</name>
<keyword evidence="2" id="KW-1185">Reference proteome</keyword>